<sequence length="260" mass="30154">MTIVNAWLLYRRVLIGRKIQKTLGLANFRIDLGETLCKIGIRQNSRGRKSDLEKKIQQKRRSRRYGLTRAHTGPYGCKNVYVVNFPSAVGLRTSCVKNAKPRCALTKLKSRKWYFRLFYYHLDMTIVNAWLLYRRVMIGRKIQKTLGLANFRIDLGETLCKIGIRQNSRGRKSDLEKKIQQKRRSRRYGLTRAHTGPYGCKNVYVVNFPSAVGLRTSCVKNAKPRCALTKVKTVFMISINKMLKAYSRKLCHISVIYQTV</sequence>
<organism evidence="1 2">
    <name type="scientific">Acanthoscelides obtectus</name>
    <name type="common">Bean weevil</name>
    <name type="synonym">Bruchus obtectus</name>
    <dbReference type="NCBI Taxonomy" id="200917"/>
    <lineage>
        <taxon>Eukaryota</taxon>
        <taxon>Metazoa</taxon>
        <taxon>Ecdysozoa</taxon>
        <taxon>Arthropoda</taxon>
        <taxon>Hexapoda</taxon>
        <taxon>Insecta</taxon>
        <taxon>Pterygota</taxon>
        <taxon>Neoptera</taxon>
        <taxon>Endopterygota</taxon>
        <taxon>Coleoptera</taxon>
        <taxon>Polyphaga</taxon>
        <taxon>Cucujiformia</taxon>
        <taxon>Chrysomeloidea</taxon>
        <taxon>Chrysomelidae</taxon>
        <taxon>Bruchinae</taxon>
        <taxon>Bruchini</taxon>
        <taxon>Acanthoscelides</taxon>
    </lineage>
</organism>
<dbReference type="EMBL" id="CAKOFQ010006944">
    <property type="protein sequence ID" value="CAH1983658.1"/>
    <property type="molecule type" value="Genomic_DNA"/>
</dbReference>
<dbReference type="Proteomes" id="UP001152888">
    <property type="component" value="Unassembled WGS sequence"/>
</dbReference>
<dbReference type="OrthoDB" id="6724338at2759"/>
<name>A0A9P0PHB3_ACAOB</name>
<gene>
    <name evidence="1" type="ORF">ACAOBT_LOCUS15675</name>
</gene>
<protein>
    <recommendedName>
        <fullName evidence="3">PiggyBac transposable element-derived protein domain-containing protein</fullName>
    </recommendedName>
</protein>
<evidence type="ECO:0000313" key="1">
    <source>
        <dbReference type="EMBL" id="CAH1983658.1"/>
    </source>
</evidence>
<reference evidence="1" key="1">
    <citation type="submission" date="2022-03" db="EMBL/GenBank/DDBJ databases">
        <authorList>
            <person name="Sayadi A."/>
        </authorList>
    </citation>
    <scope>NUCLEOTIDE SEQUENCE</scope>
</reference>
<keyword evidence="2" id="KW-1185">Reference proteome</keyword>
<evidence type="ECO:0008006" key="3">
    <source>
        <dbReference type="Google" id="ProtNLM"/>
    </source>
</evidence>
<dbReference type="PANTHER" id="PTHR47272">
    <property type="entry name" value="DDE_TNP_1_7 DOMAIN-CONTAINING PROTEIN"/>
    <property type="match status" value="1"/>
</dbReference>
<dbReference type="AlphaFoldDB" id="A0A9P0PHB3"/>
<comment type="caution">
    <text evidence="1">The sequence shown here is derived from an EMBL/GenBank/DDBJ whole genome shotgun (WGS) entry which is preliminary data.</text>
</comment>
<dbReference type="PANTHER" id="PTHR47272:SF1">
    <property type="entry name" value="PIGGYBAC TRANSPOSABLE ELEMENT-DERIVED PROTEIN 3-LIKE"/>
    <property type="match status" value="1"/>
</dbReference>
<evidence type="ECO:0000313" key="2">
    <source>
        <dbReference type="Proteomes" id="UP001152888"/>
    </source>
</evidence>
<accession>A0A9P0PHB3</accession>
<proteinExistence type="predicted"/>